<evidence type="ECO:0000259" key="4">
    <source>
        <dbReference type="Pfam" id="PF13403"/>
    </source>
</evidence>
<dbReference type="InterPro" id="IPR001343">
    <property type="entry name" value="Hemolysn_Ca-bd"/>
</dbReference>
<dbReference type="EMBL" id="JAAEDL010000018">
    <property type="protein sequence ID" value="MBR0682349.1"/>
    <property type="molecule type" value="Genomic_DNA"/>
</dbReference>
<dbReference type="Gene3D" id="2.160.20.160">
    <property type="match status" value="1"/>
</dbReference>
<feature type="region of interest" description="Disordered" evidence="3">
    <location>
        <begin position="82"/>
        <end position="116"/>
    </location>
</feature>
<reference evidence="5" key="1">
    <citation type="submission" date="2020-01" db="EMBL/GenBank/DDBJ databases">
        <authorList>
            <person name="Rat A."/>
        </authorList>
    </citation>
    <scope>NUCLEOTIDE SEQUENCE</scope>
    <source>
        <strain evidence="5">LMG 31228</strain>
    </source>
</reference>
<dbReference type="PRINTS" id="PR00313">
    <property type="entry name" value="CABNDNGRPT"/>
</dbReference>
<dbReference type="Pfam" id="PF13403">
    <property type="entry name" value="Hint_2"/>
    <property type="match status" value="1"/>
</dbReference>
<gene>
    <name evidence="5" type="ORF">GXW74_17795</name>
</gene>
<dbReference type="SUPFAM" id="SSF51294">
    <property type="entry name" value="Hedgehog/intein (Hint) domain"/>
    <property type="match status" value="1"/>
</dbReference>
<comment type="subcellular location">
    <subcellularLocation>
        <location evidence="1">Secreted</location>
    </subcellularLocation>
</comment>
<dbReference type="AlphaFoldDB" id="A0A9X9XF63"/>
<dbReference type="InterPro" id="IPR036844">
    <property type="entry name" value="Hint_dom_sf"/>
</dbReference>
<evidence type="ECO:0000313" key="6">
    <source>
        <dbReference type="Proteomes" id="UP001138709"/>
    </source>
</evidence>
<sequence>MSWSNADGPTTDPTNGDDTFTGDPLISDTPVEAGAGNDVLEGFGGDDILNGGADDDILNGGADDDILNGGADDDILNGGADNDSLLGGAGDDQIDGGDGNDTLDGGDGYDQILGGNGDDSIVDASGDGYYAGGAGHDTISLTLSGSATVSFTVNAYGGAGNDLITASGPGLDGDGILIGASLYGDAGDDTLVGSDVYEPIQYVSGDVLNGGNGADSIIGGAGGDQIYADEEPAFGGTADNDTVLAGAGNDSVYTYGGIDSLDGGQGIDYAGIDRSTATQDLGYTVDGASGALLATDGSTIVNFEAFGIVTGEGNDTIRLGDGSDNAAGRNGDDYLAGGAGDDRLMGEGGNDTLEGGLGYDELTGGEGHDLIIDMGGEGYYDGDLGNDTILITLEGSASYGYLAPAHGGEGDDLIIASGPGLVSDGVIYGAELYGAAGNDTLVGTDVNDPGRGGDILEGGEGNDSILGGAGNDVISGDDAFAASPGDDTLTGGAGDDEIASGGGNDLVIWREGDGSDTVDMGDGTDRLDLEGWTPGGNASWSFAEGEDGYTIFTHIPTGATIHARNFEEVTCFAEGTRIMTARGEVPVETLRAGDLVLAVHGGASLQPLVWVGHTRVELARQRDRGKVAPVRIRAGALGPGVPVRDLRVSPEHALFLDGQLVPAGLLVNGRTILREIWCPNVTYYHLELASHGLVVADGAVAETYLDDGNRHLFDNSRLAALAVDFAALRANGRYLAAACAPVVREGDPALDGIRLRLAASLRELEPCVA</sequence>
<dbReference type="GO" id="GO:0005576">
    <property type="term" value="C:extracellular region"/>
    <property type="evidence" value="ECO:0007669"/>
    <property type="project" value="UniProtKB-SubCell"/>
</dbReference>
<name>A0A9X9XF63_9PROT</name>
<dbReference type="InterPro" id="IPR011049">
    <property type="entry name" value="Serralysin-like_metalloprot_C"/>
</dbReference>
<feature type="domain" description="Hedgehog/Intein (Hint)" evidence="4">
    <location>
        <begin position="570"/>
        <end position="707"/>
    </location>
</feature>
<dbReference type="SUPFAM" id="SSF51120">
    <property type="entry name" value="beta-Roll"/>
    <property type="match status" value="3"/>
</dbReference>
<dbReference type="RefSeq" id="WP_211847882.1">
    <property type="nucleotide sequence ID" value="NZ_JAAEDL010000018.1"/>
</dbReference>
<dbReference type="InterPro" id="IPR018511">
    <property type="entry name" value="Hemolysin-typ_Ca-bd_CS"/>
</dbReference>
<protein>
    <recommendedName>
        <fullName evidence="4">Hedgehog/Intein (Hint) domain-containing protein</fullName>
    </recommendedName>
</protein>
<accession>A0A9X9XF63</accession>
<evidence type="ECO:0000256" key="3">
    <source>
        <dbReference type="SAM" id="MobiDB-lite"/>
    </source>
</evidence>
<proteinExistence type="predicted"/>
<dbReference type="CDD" id="cd00081">
    <property type="entry name" value="Hint"/>
    <property type="match status" value="1"/>
</dbReference>
<dbReference type="GO" id="GO:0005509">
    <property type="term" value="F:calcium ion binding"/>
    <property type="evidence" value="ECO:0007669"/>
    <property type="project" value="InterPro"/>
</dbReference>
<dbReference type="InterPro" id="IPR028992">
    <property type="entry name" value="Hedgehog/Intein_dom"/>
</dbReference>
<keyword evidence="2" id="KW-0964">Secreted</keyword>
<dbReference type="InterPro" id="IPR050557">
    <property type="entry name" value="RTX_toxin/Mannuronan_C5-epim"/>
</dbReference>
<dbReference type="Proteomes" id="UP001138709">
    <property type="component" value="Unassembled WGS sequence"/>
</dbReference>
<dbReference type="PROSITE" id="PS00330">
    <property type="entry name" value="HEMOLYSIN_CALCIUM"/>
    <property type="match status" value="5"/>
</dbReference>
<reference evidence="5" key="2">
    <citation type="journal article" date="2021" name="Syst. Appl. Microbiol.">
        <title>Roseomonas hellenica sp. nov., isolated from roots of wild-growing Alkanna tinctoria.</title>
        <authorList>
            <person name="Rat A."/>
            <person name="Naranjo H.D."/>
            <person name="Lebbe L."/>
            <person name="Cnockaert M."/>
            <person name="Krigas N."/>
            <person name="Grigoriadou K."/>
            <person name="Maloupa E."/>
            <person name="Willems A."/>
        </authorList>
    </citation>
    <scope>NUCLEOTIDE SEQUENCE</scope>
    <source>
        <strain evidence="5">LMG 31228</strain>
    </source>
</reference>
<dbReference type="Gene3D" id="2.170.16.10">
    <property type="entry name" value="Hedgehog/Intein (Hint) domain"/>
    <property type="match status" value="1"/>
</dbReference>
<keyword evidence="6" id="KW-1185">Reference proteome</keyword>
<evidence type="ECO:0000313" key="5">
    <source>
        <dbReference type="EMBL" id="MBR0682349.1"/>
    </source>
</evidence>
<evidence type="ECO:0000256" key="1">
    <source>
        <dbReference type="ARBA" id="ARBA00004613"/>
    </source>
</evidence>
<dbReference type="Gene3D" id="2.150.10.10">
    <property type="entry name" value="Serralysin-like metalloprotease, C-terminal"/>
    <property type="match status" value="3"/>
</dbReference>
<feature type="region of interest" description="Disordered" evidence="3">
    <location>
        <begin position="1"/>
        <end position="39"/>
    </location>
</feature>
<dbReference type="Pfam" id="PF00353">
    <property type="entry name" value="HemolysinCabind"/>
    <property type="match status" value="9"/>
</dbReference>
<feature type="compositionally biased region" description="Low complexity" evidence="3">
    <location>
        <begin position="7"/>
        <end position="24"/>
    </location>
</feature>
<evidence type="ECO:0000256" key="2">
    <source>
        <dbReference type="ARBA" id="ARBA00022525"/>
    </source>
</evidence>
<dbReference type="PANTHER" id="PTHR38340">
    <property type="entry name" value="S-LAYER PROTEIN"/>
    <property type="match status" value="1"/>
</dbReference>
<dbReference type="PANTHER" id="PTHR38340:SF1">
    <property type="entry name" value="S-LAYER PROTEIN"/>
    <property type="match status" value="1"/>
</dbReference>
<organism evidence="5 6">
    <name type="scientific">Neoroseomonas eburnea</name>
    <dbReference type="NCBI Taxonomy" id="1346889"/>
    <lineage>
        <taxon>Bacteria</taxon>
        <taxon>Pseudomonadati</taxon>
        <taxon>Pseudomonadota</taxon>
        <taxon>Alphaproteobacteria</taxon>
        <taxon>Acetobacterales</taxon>
        <taxon>Acetobacteraceae</taxon>
        <taxon>Neoroseomonas</taxon>
    </lineage>
</organism>
<comment type="caution">
    <text evidence="5">The sequence shown here is derived from an EMBL/GenBank/DDBJ whole genome shotgun (WGS) entry which is preliminary data.</text>
</comment>